<dbReference type="OrthoDB" id="10056116at2759"/>
<dbReference type="Proteomes" id="UP000663855">
    <property type="component" value="Unassembled WGS sequence"/>
</dbReference>
<proteinExistence type="predicted"/>
<dbReference type="Proteomes" id="UP000681720">
    <property type="component" value="Unassembled WGS sequence"/>
</dbReference>
<dbReference type="AlphaFoldDB" id="A0A816UPS1"/>
<sequence length="166" mass="19173">MDNNTTQAITTTTSNNEQQYYQSTTLKADNMARSSFLPIFPPKASIITLGVNDHLLLANVPNNQLTPDELLRRQQATNIIDNSTLNNMDNRHEPFCLSPIDIEELSTRLQVKESIIIYNADRLRVICDQFFGLYQYFRRKVLARPDVALKEPTLNYKQMSLILEFF</sequence>
<evidence type="ECO:0000313" key="2">
    <source>
        <dbReference type="EMBL" id="CAF1545017.1"/>
    </source>
</evidence>
<dbReference type="EMBL" id="CAJNOV010006698">
    <property type="protein sequence ID" value="CAF1255913.1"/>
    <property type="molecule type" value="Genomic_DNA"/>
</dbReference>
<evidence type="ECO:0000313" key="1">
    <source>
        <dbReference type="EMBL" id="CAF1255913.1"/>
    </source>
</evidence>
<evidence type="ECO:0000313" key="5">
    <source>
        <dbReference type="EMBL" id="CAF3831324.1"/>
    </source>
</evidence>
<dbReference type="Proteomes" id="UP000676336">
    <property type="component" value="Unassembled WGS sequence"/>
</dbReference>
<evidence type="ECO:0000313" key="7">
    <source>
        <dbReference type="Proteomes" id="UP000663824"/>
    </source>
</evidence>
<dbReference type="EMBL" id="CAJNRE010013098">
    <property type="protein sequence ID" value="CAF2116378.1"/>
    <property type="molecule type" value="Genomic_DNA"/>
</dbReference>
<evidence type="ECO:0000313" key="4">
    <source>
        <dbReference type="EMBL" id="CAF3778902.1"/>
    </source>
</evidence>
<organism evidence="3 7">
    <name type="scientific">Rotaria magnacalcarata</name>
    <dbReference type="NCBI Taxonomy" id="392030"/>
    <lineage>
        <taxon>Eukaryota</taxon>
        <taxon>Metazoa</taxon>
        <taxon>Spiralia</taxon>
        <taxon>Gnathifera</taxon>
        <taxon>Rotifera</taxon>
        <taxon>Eurotatoria</taxon>
        <taxon>Bdelloidea</taxon>
        <taxon>Philodinida</taxon>
        <taxon>Philodinidae</taxon>
        <taxon>Rotaria</taxon>
    </lineage>
</organism>
<evidence type="ECO:0000313" key="6">
    <source>
        <dbReference type="EMBL" id="CAF3896780.1"/>
    </source>
</evidence>
<dbReference type="Proteomes" id="UP000663834">
    <property type="component" value="Unassembled WGS sequence"/>
</dbReference>
<dbReference type="EMBL" id="CAJNOW010008786">
    <property type="protein sequence ID" value="CAF1545017.1"/>
    <property type="molecule type" value="Genomic_DNA"/>
</dbReference>
<protein>
    <submittedName>
        <fullName evidence="3">Uncharacterized protein</fullName>
    </submittedName>
</protein>
<accession>A0A816UPS1</accession>
<dbReference type="EMBL" id="CAJOBI010000559">
    <property type="protein sequence ID" value="CAF3831324.1"/>
    <property type="molecule type" value="Genomic_DNA"/>
</dbReference>
<name>A0A816UPS1_9BILA</name>
<dbReference type="EMBL" id="CAJOBH010000294">
    <property type="protein sequence ID" value="CAF3778902.1"/>
    <property type="molecule type" value="Genomic_DNA"/>
</dbReference>
<dbReference type="EMBL" id="CAJOBJ010001792">
    <property type="protein sequence ID" value="CAF3896780.1"/>
    <property type="molecule type" value="Genomic_DNA"/>
</dbReference>
<dbReference type="Proteomes" id="UP000663824">
    <property type="component" value="Unassembled WGS sequence"/>
</dbReference>
<comment type="caution">
    <text evidence="3">The sequence shown here is derived from an EMBL/GenBank/DDBJ whole genome shotgun (WGS) entry which is preliminary data.</text>
</comment>
<reference evidence="3" key="1">
    <citation type="submission" date="2021-02" db="EMBL/GenBank/DDBJ databases">
        <authorList>
            <person name="Nowell W R."/>
        </authorList>
    </citation>
    <scope>NUCLEOTIDE SEQUENCE</scope>
</reference>
<gene>
    <name evidence="4" type="ORF">BYL167_LOCUS1830</name>
    <name evidence="1" type="ORF">CJN711_LOCUS14732</name>
    <name evidence="6" type="ORF">GIL414_LOCUS6339</name>
    <name evidence="2" type="ORF">KQP761_LOCUS17226</name>
    <name evidence="3" type="ORF">MBJ925_LOCUS25048</name>
    <name evidence="5" type="ORF">SMN809_LOCUS2882</name>
</gene>
<evidence type="ECO:0000313" key="3">
    <source>
        <dbReference type="EMBL" id="CAF2116378.1"/>
    </source>
</evidence>
<dbReference type="Proteomes" id="UP000681967">
    <property type="component" value="Unassembled WGS sequence"/>
</dbReference>